<keyword evidence="3 6" id="KW-0812">Transmembrane</keyword>
<evidence type="ECO:0000256" key="1">
    <source>
        <dbReference type="ARBA" id="ARBA00004141"/>
    </source>
</evidence>
<dbReference type="GO" id="GO:0035435">
    <property type="term" value="P:phosphate ion transmembrane transport"/>
    <property type="evidence" value="ECO:0007669"/>
    <property type="project" value="TreeGrafter"/>
</dbReference>
<keyword evidence="2" id="KW-0813">Transport</keyword>
<sequence>MSTSYLLVILIVTCALVFDYTNGFHDAANSIATSIATKALKARTALAIAAIGNLVGAFISEGVAKTVGKGIIDVETSNAGLVVVMAALLGAISWNLLTWWLGLPSSSSHALIGGLVGSALAAREVVHWQGVIDKVAIPMVISPIVGLSLAFLLTLLLQFIFRNAKRSRAGKGFRVGQIVAAGTMSLGHGLQDAQKTMGVITLALVVGGLHSGDTIPVWVKVSAAVAISLGTYAGGWRIMKTLGKRMIEMDPIRGVASQSVASGILFIMAIHFKAPISTTHTITSSIIGAGATRGLKWVRWKIVKNILAAWVLTLPAAALCGALFHMLFRFLGMP</sequence>
<keyword evidence="4 6" id="KW-1133">Transmembrane helix</keyword>
<dbReference type="GO" id="GO:0016020">
    <property type="term" value="C:membrane"/>
    <property type="evidence" value="ECO:0007669"/>
    <property type="project" value="UniProtKB-SubCell"/>
</dbReference>
<proteinExistence type="predicted"/>
<dbReference type="Pfam" id="PF01384">
    <property type="entry name" value="PHO4"/>
    <property type="match status" value="1"/>
</dbReference>
<evidence type="ECO:0000313" key="7">
    <source>
        <dbReference type="EMBL" id="CAB4705265.1"/>
    </source>
</evidence>
<gene>
    <name evidence="7" type="ORF">UFOPK2589_01054</name>
</gene>
<feature type="transmembrane region" description="Helical" evidence="6">
    <location>
        <begin position="135"/>
        <end position="161"/>
    </location>
</feature>
<evidence type="ECO:0000256" key="5">
    <source>
        <dbReference type="ARBA" id="ARBA00023136"/>
    </source>
</evidence>
<feature type="transmembrane region" description="Helical" evidence="6">
    <location>
        <begin position="46"/>
        <end position="67"/>
    </location>
</feature>
<evidence type="ECO:0000256" key="3">
    <source>
        <dbReference type="ARBA" id="ARBA00022692"/>
    </source>
</evidence>
<feature type="transmembrane region" description="Helical" evidence="6">
    <location>
        <begin position="217"/>
        <end position="239"/>
    </location>
</feature>
<reference evidence="7" key="1">
    <citation type="submission" date="2020-05" db="EMBL/GenBank/DDBJ databases">
        <authorList>
            <person name="Chiriac C."/>
            <person name="Salcher M."/>
            <person name="Ghai R."/>
            <person name="Kavagutti S V."/>
        </authorList>
    </citation>
    <scope>NUCLEOTIDE SEQUENCE</scope>
</reference>
<dbReference type="PANTHER" id="PTHR11101">
    <property type="entry name" value="PHOSPHATE TRANSPORTER"/>
    <property type="match status" value="1"/>
</dbReference>
<comment type="subcellular location">
    <subcellularLocation>
        <location evidence="1">Membrane</location>
        <topology evidence="1">Multi-pass membrane protein</topology>
    </subcellularLocation>
</comment>
<keyword evidence="5 6" id="KW-0472">Membrane</keyword>
<accession>A0A6J6Q7T7</accession>
<feature type="transmembrane region" description="Helical" evidence="6">
    <location>
        <begin position="79"/>
        <end position="101"/>
    </location>
</feature>
<dbReference type="GO" id="GO:0005315">
    <property type="term" value="F:phosphate transmembrane transporter activity"/>
    <property type="evidence" value="ECO:0007669"/>
    <property type="project" value="InterPro"/>
</dbReference>
<evidence type="ECO:0000256" key="6">
    <source>
        <dbReference type="SAM" id="Phobius"/>
    </source>
</evidence>
<evidence type="ECO:0000256" key="2">
    <source>
        <dbReference type="ARBA" id="ARBA00022448"/>
    </source>
</evidence>
<name>A0A6J6Q7T7_9ZZZZ</name>
<feature type="transmembrane region" description="Helical" evidence="6">
    <location>
        <begin position="307"/>
        <end position="328"/>
    </location>
</feature>
<evidence type="ECO:0000256" key="4">
    <source>
        <dbReference type="ARBA" id="ARBA00022989"/>
    </source>
</evidence>
<organism evidence="7">
    <name type="scientific">freshwater metagenome</name>
    <dbReference type="NCBI Taxonomy" id="449393"/>
    <lineage>
        <taxon>unclassified sequences</taxon>
        <taxon>metagenomes</taxon>
        <taxon>ecological metagenomes</taxon>
    </lineage>
</organism>
<dbReference type="PANTHER" id="PTHR11101:SF80">
    <property type="entry name" value="PHOSPHATE TRANSPORTER"/>
    <property type="match status" value="1"/>
</dbReference>
<dbReference type="EMBL" id="CAEZXT010000082">
    <property type="protein sequence ID" value="CAB4705265.1"/>
    <property type="molecule type" value="Genomic_DNA"/>
</dbReference>
<protein>
    <submittedName>
        <fullName evidence="7">Unannotated protein</fullName>
    </submittedName>
</protein>
<dbReference type="InterPro" id="IPR001204">
    <property type="entry name" value="Phos_transporter"/>
</dbReference>
<dbReference type="AlphaFoldDB" id="A0A6J6Q7T7"/>